<evidence type="ECO:0000313" key="2">
    <source>
        <dbReference type="Proteomes" id="UP000263268"/>
    </source>
</evidence>
<sequence length="77" mass="8714">MKHGGKREGSGRKSKADEINLIEKLSPLEDSAFMALKAGVEKGDFKYVQLFYNYYAGKPRETKDITINEDVPLFVTE</sequence>
<protein>
    <submittedName>
        <fullName evidence="1">Uncharacterized protein</fullName>
    </submittedName>
</protein>
<evidence type="ECO:0000313" key="1">
    <source>
        <dbReference type="EMBL" id="HCY83282.1"/>
    </source>
</evidence>
<accession>A0A3D6BVP4</accession>
<reference evidence="1 2" key="1">
    <citation type="journal article" date="2018" name="Nat. Biotechnol.">
        <title>A standardized bacterial taxonomy based on genome phylogeny substantially revises the tree of life.</title>
        <authorList>
            <person name="Parks D.H."/>
            <person name="Chuvochina M."/>
            <person name="Waite D.W."/>
            <person name="Rinke C."/>
            <person name="Skarshewski A."/>
            <person name="Chaumeil P.A."/>
            <person name="Hugenholtz P."/>
        </authorList>
    </citation>
    <scope>NUCLEOTIDE SEQUENCE [LARGE SCALE GENOMIC DNA]</scope>
    <source>
        <strain evidence="1">UBA10227</strain>
    </source>
</reference>
<dbReference type="AlphaFoldDB" id="A0A3D6BVP4"/>
<gene>
    <name evidence="1" type="ORF">DHV22_17615</name>
</gene>
<comment type="caution">
    <text evidence="1">The sequence shown here is derived from an EMBL/GenBank/DDBJ whole genome shotgun (WGS) entry which is preliminary data.</text>
</comment>
<proteinExistence type="predicted"/>
<dbReference type="EMBL" id="DPRK01000284">
    <property type="protein sequence ID" value="HCY83282.1"/>
    <property type="molecule type" value="Genomic_DNA"/>
</dbReference>
<name>A0A3D6BVP4_9FLAO</name>
<organism evidence="1 2">
    <name type="scientific">Xanthomarina gelatinilytica</name>
    <dbReference type="NCBI Taxonomy" id="1137281"/>
    <lineage>
        <taxon>Bacteria</taxon>
        <taxon>Pseudomonadati</taxon>
        <taxon>Bacteroidota</taxon>
        <taxon>Flavobacteriia</taxon>
        <taxon>Flavobacteriales</taxon>
        <taxon>Flavobacteriaceae</taxon>
        <taxon>Xanthomarina</taxon>
    </lineage>
</organism>
<dbReference type="Proteomes" id="UP000263268">
    <property type="component" value="Unassembled WGS sequence"/>
</dbReference>